<dbReference type="Gene3D" id="3.40.50.2300">
    <property type="match status" value="1"/>
</dbReference>
<dbReference type="InterPro" id="IPR039420">
    <property type="entry name" value="WalR-like"/>
</dbReference>
<dbReference type="Gene3D" id="1.10.10.10">
    <property type="entry name" value="Winged helix-like DNA-binding domain superfamily/Winged helix DNA-binding domain"/>
    <property type="match status" value="1"/>
</dbReference>
<keyword evidence="4 7" id="KW-0238">DNA-binding</keyword>
<dbReference type="PROSITE" id="PS51755">
    <property type="entry name" value="OMPR_PHOB"/>
    <property type="match status" value="1"/>
</dbReference>
<dbReference type="InterPro" id="IPR036388">
    <property type="entry name" value="WH-like_DNA-bd_sf"/>
</dbReference>
<comment type="caution">
    <text evidence="10">The sequence shown here is derived from an EMBL/GenBank/DDBJ whole genome shotgun (WGS) entry which is preliminary data.</text>
</comment>
<evidence type="ECO:0000313" key="11">
    <source>
        <dbReference type="Proteomes" id="UP000176943"/>
    </source>
</evidence>
<sequence length="225" mass="25655">MHLLIVEDEEVVAKNLKKLLELKGFAVDWIDNGERARSRLLLYRKEYDIVILDLTLPGMDGMALTKSLRAEGVTTPIIIVTGKSETENKVALLNSGADDYVVKPFSSDELIARINSVLRRPVQSQPVVYTVGNLTVDTATRRLRTEDNTEIPLTLKEYSLLECFLRRPNEVLKREDLYNQVWDFNSLSWSNVLDVHMKNLRKKLATADESARFETVRGVGYRLMA</sequence>
<name>A0A1F4Y109_9BACT</name>
<dbReference type="PANTHER" id="PTHR48111:SF22">
    <property type="entry name" value="REGULATOR OF RPOS"/>
    <property type="match status" value="1"/>
</dbReference>
<feature type="DNA-binding region" description="OmpR/PhoB-type" evidence="7">
    <location>
        <begin position="126"/>
        <end position="225"/>
    </location>
</feature>
<dbReference type="EMBL" id="MEWY01000002">
    <property type="protein sequence ID" value="OGC87476.1"/>
    <property type="molecule type" value="Genomic_DNA"/>
</dbReference>
<keyword evidence="1 6" id="KW-0597">Phosphoprotein</keyword>
<dbReference type="GO" id="GO:0005829">
    <property type="term" value="C:cytosol"/>
    <property type="evidence" value="ECO:0007669"/>
    <property type="project" value="TreeGrafter"/>
</dbReference>
<dbReference type="CDD" id="cd00383">
    <property type="entry name" value="trans_reg_C"/>
    <property type="match status" value="1"/>
</dbReference>
<dbReference type="Proteomes" id="UP000176943">
    <property type="component" value="Unassembled WGS sequence"/>
</dbReference>
<dbReference type="SUPFAM" id="SSF52172">
    <property type="entry name" value="CheY-like"/>
    <property type="match status" value="1"/>
</dbReference>
<feature type="domain" description="Response regulatory" evidence="8">
    <location>
        <begin position="2"/>
        <end position="118"/>
    </location>
</feature>
<protein>
    <recommendedName>
        <fullName evidence="12">DNA-binding response regulator</fullName>
    </recommendedName>
</protein>
<dbReference type="InterPro" id="IPR001867">
    <property type="entry name" value="OmpR/PhoB-type_DNA-bd"/>
</dbReference>
<evidence type="ECO:0000256" key="6">
    <source>
        <dbReference type="PROSITE-ProRule" id="PRU00169"/>
    </source>
</evidence>
<dbReference type="GO" id="GO:0006355">
    <property type="term" value="P:regulation of DNA-templated transcription"/>
    <property type="evidence" value="ECO:0007669"/>
    <property type="project" value="InterPro"/>
</dbReference>
<dbReference type="Pfam" id="PF00072">
    <property type="entry name" value="Response_reg"/>
    <property type="match status" value="1"/>
</dbReference>
<dbReference type="GO" id="GO:0000156">
    <property type="term" value="F:phosphorelay response regulator activity"/>
    <property type="evidence" value="ECO:0007669"/>
    <property type="project" value="TreeGrafter"/>
</dbReference>
<keyword evidence="2" id="KW-0902">Two-component regulatory system</keyword>
<dbReference type="SMART" id="SM00862">
    <property type="entry name" value="Trans_reg_C"/>
    <property type="match status" value="1"/>
</dbReference>
<gene>
    <name evidence="10" type="ORF">A3B33_02390</name>
</gene>
<evidence type="ECO:0000259" key="8">
    <source>
        <dbReference type="PROSITE" id="PS50110"/>
    </source>
</evidence>
<evidence type="ECO:0000256" key="1">
    <source>
        <dbReference type="ARBA" id="ARBA00022553"/>
    </source>
</evidence>
<accession>A0A1F4Y109</accession>
<feature type="modified residue" description="4-aspartylphosphate" evidence="6">
    <location>
        <position position="53"/>
    </location>
</feature>
<evidence type="ECO:0000256" key="2">
    <source>
        <dbReference type="ARBA" id="ARBA00023012"/>
    </source>
</evidence>
<evidence type="ECO:0000256" key="5">
    <source>
        <dbReference type="ARBA" id="ARBA00023163"/>
    </source>
</evidence>
<dbReference type="GO" id="GO:0000976">
    <property type="term" value="F:transcription cis-regulatory region binding"/>
    <property type="evidence" value="ECO:0007669"/>
    <property type="project" value="TreeGrafter"/>
</dbReference>
<feature type="domain" description="OmpR/PhoB-type" evidence="9">
    <location>
        <begin position="126"/>
        <end position="225"/>
    </location>
</feature>
<keyword evidence="3" id="KW-0805">Transcription regulation</keyword>
<dbReference type="PANTHER" id="PTHR48111">
    <property type="entry name" value="REGULATOR OF RPOS"/>
    <property type="match status" value="1"/>
</dbReference>
<evidence type="ECO:0000256" key="3">
    <source>
        <dbReference type="ARBA" id="ARBA00023015"/>
    </source>
</evidence>
<dbReference type="Pfam" id="PF00486">
    <property type="entry name" value="Trans_reg_C"/>
    <property type="match status" value="1"/>
</dbReference>
<dbReference type="Gene3D" id="6.10.250.690">
    <property type="match status" value="1"/>
</dbReference>
<evidence type="ECO:0000259" key="9">
    <source>
        <dbReference type="PROSITE" id="PS51755"/>
    </source>
</evidence>
<dbReference type="AlphaFoldDB" id="A0A1F4Y109"/>
<evidence type="ECO:0000256" key="7">
    <source>
        <dbReference type="PROSITE-ProRule" id="PRU01091"/>
    </source>
</evidence>
<evidence type="ECO:0008006" key="12">
    <source>
        <dbReference type="Google" id="ProtNLM"/>
    </source>
</evidence>
<keyword evidence="5" id="KW-0804">Transcription</keyword>
<evidence type="ECO:0000313" key="10">
    <source>
        <dbReference type="EMBL" id="OGC87476.1"/>
    </source>
</evidence>
<dbReference type="GO" id="GO:0032993">
    <property type="term" value="C:protein-DNA complex"/>
    <property type="evidence" value="ECO:0007669"/>
    <property type="project" value="TreeGrafter"/>
</dbReference>
<dbReference type="PROSITE" id="PS50110">
    <property type="entry name" value="RESPONSE_REGULATORY"/>
    <property type="match status" value="1"/>
</dbReference>
<organism evidence="10 11">
    <name type="scientific">Candidatus Adlerbacteria bacterium RIFCSPLOWO2_01_FULL_54_16</name>
    <dbReference type="NCBI Taxonomy" id="1797244"/>
    <lineage>
        <taxon>Bacteria</taxon>
        <taxon>Candidatus Adleribacteriota</taxon>
    </lineage>
</organism>
<dbReference type="SMART" id="SM00448">
    <property type="entry name" value="REC"/>
    <property type="match status" value="1"/>
</dbReference>
<proteinExistence type="predicted"/>
<dbReference type="InterPro" id="IPR011006">
    <property type="entry name" value="CheY-like_superfamily"/>
</dbReference>
<dbReference type="InterPro" id="IPR001789">
    <property type="entry name" value="Sig_transdc_resp-reg_receiver"/>
</dbReference>
<reference evidence="10 11" key="1">
    <citation type="journal article" date="2016" name="Nat. Commun.">
        <title>Thousands of microbial genomes shed light on interconnected biogeochemical processes in an aquifer system.</title>
        <authorList>
            <person name="Anantharaman K."/>
            <person name="Brown C.T."/>
            <person name="Hug L.A."/>
            <person name="Sharon I."/>
            <person name="Castelle C.J."/>
            <person name="Probst A.J."/>
            <person name="Thomas B.C."/>
            <person name="Singh A."/>
            <person name="Wilkins M.J."/>
            <person name="Karaoz U."/>
            <person name="Brodie E.L."/>
            <person name="Williams K.H."/>
            <person name="Hubbard S.S."/>
            <person name="Banfield J.F."/>
        </authorList>
    </citation>
    <scope>NUCLEOTIDE SEQUENCE [LARGE SCALE GENOMIC DNA]</scope>
</reference>
<evidence type="ECO:0000256" key="4">
    <source>
        <dbReference type="ARBA" id="ARBA00023125"/>
    </source>
</evidence>